<dbReference type="PROSITE" id="PS50931">
    <property type="entry name" value="HTH_LYSR"/>
    <property type="match status" value="1"/>
</dbReference>
<dbReference type="AlphaFoldDB" id="A0A919Q0V2"/>
<comment type="caution">
    <text evidence="6">The sequence shown here is derived from an EMBL/GenBank/DDBJ whole genome shotgun (WGS) entry which is preliminary data.</text>
</comment>
<keyword evidence="2" id="KW-0805">Transcription regulation</keyword>
<dbReference type="InterPro" id="IPR036390">
    <property type="entry name" value="WH_DNA-bd_sf"/>
</dbReference>
<dbReference type="GO" id="GO:0032993">
    <property type="term" value="C:protein-DNA complex"/>
    <property type="evidence" value="ECO:0007669"/>
    <property type="project" value="TreeGrafter"/>
</dbReference>
<dbReference type="EMBL" id="BONQ01000190">
    <property type="protein sequence ID" value="GIG52836.1"/>
    <property type="molecule type" value="Genomic_DNA"/>
</dbReference>
<dbReference type="PANTHER" id="PTHR30346">
    <property type="entry name" value="TRANSCRIPTIONAL DUAL REGULATOR HCAR-RELATED"/>
    <property type="match status" value="1"/>
</dbReference>
<comment type="similarity">
    <text evidence="1">Belongs to the LysR transcriptional regulatory family.</text>
</comment>
<dbReference type="Gene3D" id="1.10.10.10">
    <property type="entry name" value="Winged helix-like DNA-binding domain superfamily/Winged helix DNA-binding domain"/>
    <property type="match status" value="1"/>
</dbReference>
<dbReference type="GO" id="GO:0003677">
    <property type="term" value="F:DNA binding"/>
    <property type="evidence" value="ECO:0007669"/>
    <property type="project" value="UniProtKB-KW"/>
</dbReference>
<name>A0A919Q0V2_9ACTN</name>
<evidence type="ECO:0000259" key="5">
    <source>
        <dbReference type="PROSITE" id="PS50931"/>
    </source>
</evidence>
<keyword evidence="7" id="KW-1185">Reference proteome</keyword>
<organism evidence="6 7">
    <name type="scientific">Dactylosporangium siamense</name>
    <dbReference type="NCBI Taxonomy" id="685454"/>
    <lineage>
        <taxon>Bacteria</taxon>
        <taxon>Bacillati</taxon>
        <taxon>Actinomycetota</taxon>
        <taxon>Actinomycetes</taxon>
        <taxon>Micromonosporales</taxon>
        <taxon>Micromonosporaceae</taxon>
        <taxon>Dactylosporangium</taxon>
    </lineage>
</organism>
<gene>
    <name evidence="6" type="ORF">Dsi01nite_108770</name>
</gene>
<dbReference type="SUPFAM" id="SSF46785">
    <property type="entry name" value="Winged helix' DNA-binding domain"/>
    <property type="match status" value="1"/>
</dbReference>
<feature type="domain" description="HTH lysR-type" evidence="5">
    <location>
        <begin position="28"/>
        <end position="80"/>
    </location>
</feature>
<keyword evidence="4" id="KW-0804">Transcription</keyword>
<dbReference type="Pfam" id="PF00126">
    <property type="entry name" value="HTH_1"/>
    <property type="match status" value="1"/>
</dbReference>
<dbReference type="PANTHER" id="PTHR30346:SF0">
    <property type="entry name" value="HCA OPERON TRANSCRIPTIONAL ACTIVATOR HCAR"/>
    <property type="match status" value="1"/>
</dbReference>
<evidence type="ECO:0000256" key="4">
    <source>
        <dbReference type="ARBA" id="ARBA00023163"/>
    </source>
</evidence>
<evidence type="ECO:0000256" key="3">
    <source>
        <dbReference type="ARBA" id="ARBA00023125"/>
    </source>
</evidence>
<dbReference type="Proteomes" id="UP000660611">
    <property type="component" value="Unassembled WGS sequence"/>
</dbReference>
<evidence type="ECO:0000256" key="2">
    <source>
        <dbReference type="ARBA" id="ARBA00023015"/>
    </source>
</evidence>
<evidence type="ECO:0000313" key="6">
    <source>
        <dbReference type="EMBL" id="GIG52836.1"/>
    </source>
</evidence>
<protein>
    <recommendedName>
        <fullName evidence="5">HTH lysR-type domain-containing protein</fullName>
    </recommendedName>
</protein>
<proteinExistence type="inferred from homology"/>
<evidence type="ECO:0000256" key="1">
    <source>
        <dbReference type="ARBA" id="ARBA00009437"/>
    </source>
</evidence>
<dbReference type="InterPro" id="IPR000847">
    <property type="entry name" value="LysR_HTH_N"/>
</dbReference>
<accession>A0A919Q0V2</accession>
<reference evidence="6" key="1">
    <citation type="submission" date="2021-01" db="EMBL/GenBank/DDBJ databases">
        <title>Whole genome shotgun sequence of Dactylosporangium siamense NBRC 106093.</title>
        <authorList>
            <person name="Komaki H."/>
            <person name="Tamura T."/>
        </authorList>
    </citation>
    <scope>NUCLEOTIDE SEQUENCE</scope>
    <source>
        <strain evidence="6">NBRC 106093</strain>
    </source>
</reference>
<keyword evidence="3" id="KW-0238">DNA-binding</keyword>
<evidence type="ECO:0000313" key="7">
    <source>
        <dbReference type="Proteomes" id="UP000660611"/>
    </source>
</evidence>
<sequence>MTPTRVSVDADVGEDRWINPHGAARHELEAFLTLAEELHFGRTAVRLHVSTARISQTIRSLELRIGVRLFERTSRRVSLLPVGQQLLDDLRRDQHPDCQVP</sequence>
<dbReference type="InterPro" id="IPR036388">
    <property type="entry name" value="WH-like_DNA-bd_sf"/>
</dbReference>
<dbReference type="GO" id="GO:0003700">
    <property type="term" value="F:DNA-binding transcription factor activity"/>
    <property type="evidence" value="ECO:0007669"/>
    <property type="project" value="InterPro"/>
</dbReference>